<gene>
    <name evidence="4" type="ORF">BBOMB_0918</name>
</gene>
<evidence type="ECO:0000313" key="4">
    <source>
        <dbReference type="EMBL" id="KFF31543.1"/>
    </source>
</evidence>
<feature type="domain" description="Carbohydrate kinase PfkB" evidence="3">
    <location>
        <begin position="18"/>
        <end position="265"/>
    </location>
</feature>
<keyword evidence="5" id="KW-1185">Reference proteome</keyword>
<reference evidence="4 5" key="1">
    <citation type="journal article" date="2014" name="Appl. Environ. Microbiol.">
        <title>Genomic encyclopedia of type strains of the genus Bifidobacterium.</title>
        <authorList>
            <person name="Milani C."/>
            <person name="Lugli G.A."/>
            <person name="Duranti S."/>
            <person name="Turroni F."/>
            <person name="Bottacini F."/>
            <person name="Mangifesta M."/>
            <person name="Sanchez B."/>
            <person name="Viappiani A."/>
            <person name="Mancabelli L."/>
            <person name="Taminiau B."/>
            <person name="Delcenserie V."/>
            <person name="Barrangou R."/>
            <person name="Margolles A."/>
            <person name="van Sinderen D."/>
            <person name="Ventura M."/>
        </authorList>
    </citation>
    <scope>NUCLEOTIDE SEQUENCE [LARGE SCALE GENOMIC DNA]</scope>
    <source>
        <strain evidence="4 5">DSM 19703</strain>
    </source>
</reference>
<dbReference type="PANTHER" id="PTHR10584:SF166">
    <property type="entry name" value="RIBOKINASE"/>
    <property type="match status" value="1"/>
</dbReference>
<dbReference type="AlphaFoldDB" id="A0A080N353"/>
<proteinExistence type="predicted"/>
<evidence type="ECO:0000256" key="1">
    <source>
        <dbReference type="ARBA" id="ARBA00022679"/>
    </source>
</evidence>
<dbReference type="RefSeq" id="WP_202961854.1">
    <property type="nucleotide sequence ID" value="NZ_ATLK01000001.1"/>
</dbReference>
<name>A0A080N353_9BIFI</name>
<dbReference type="PANTHER" id="PTHR10584">
    <property type="entry name" value="SUGAR KINASE"/>
    <property type="match status" value="1"/>
</dbReference>
<dbReference type="Pfam" id="PF00294">
    <property type="entry name" value="PfkB"/>
    <property type="match status" value="1"/>
</dbReference>
<accession>A0A080N353</accession>
<keyword evidence="1" id="KW-0808">Transferase</keyword>
<dbReference type="STRING" id="1341695.BBOMB_0918"/>
<sequence>MTGVIKVLGLGDQVVDQYVNLAVMYPGGNALNFAAFARKLGYEASFMGVFGDDRESRVVKAAIDAIGIDRSHCRTEHGVNGCAKVAIIDGERVFLGSNEGGVSSEKPLDCSQADFDYIASFRLVHMGIWGHCDHLLKDVSALGVPVSYDFSDEFTDETLKAVDYVQYGFFSLDMPGYRVKGLLKRLFSPSNRVLVATRGSRSTIAFDGRRFYEMAPRVVKAVDTMAAGDASLTAFLLSHEIEGKGVEESLADAQRFAAQAVQLEGSFGFGVPIQGVEGNEDA</sequence>
<protein>
    <submittedName>
        <fullName evidence="4">Carbohydrate kinase, PfkB family</fullName>
    </submittedName>
</protein>
<dbReference type="Gene3D" id="3.40.1190.20">
    <property type="match status" value="1"/>
</dbReference>
<evidence type="ECO:0000313" key="5">
    <source>
        <dbReference type="Proteomes" id="UP000028730"/>
    </source>
</evidence>
<dbReference type="EMBL" id="ATLK01000001">
    <property type="protein sequence ID" value="KFF31543.1"/>
    <property type="molecule type" value="Genomic_DNA"/>
</dbReference>
<dbReference type="eggNOG" id="COG0524">
    <property type="taxonomic scope" value="Bacteria"/>
</dbReference>
<comment type="caution">
    <text evidence="4">The sequence shown here is derived from an EMBL/GenBank/DDBJ whole genome shotgun (WGS) entry which is preliminary data.</text>
</comment>
<keyword evidence="2 4" id="KW-0418">Kinase</keyword>
<dbReference type="SUPFAM" id="SSF53613">
    <property type="entry name" value="Ribokinase-like"/>
    <property type="match status" value="1"/>
</dbReference>
<dbReference type="GO" id="GO:0016301">
    <property type="term" value="F:kinase activity"/>
    <property type="evidence" value="ECO:0007669"/>
    <property type="project" value="UniProtKB-KW"/>
</dbReference>
<dbReference type="InterPro" id="IPR011611">
    <property type="entry name" value="PfkB_dom"/>
</dbReference>
<dbReference type="Proteomes" id="UP000028730">
    <property type="component" value="Unassembled WGS sequence"/>
</dbReference>
<dbReference type="InterPro" id="IPR029056">
    <property type="entry name" value="Ribokinase-like"/>
</dbReference>
<evidence type="ECO:0000259" key="3">
    <source>
        <dbReference type="Pfam" id="PF00294"/>
    </source>
</evidence>
<organism evidence="4 5">
    <name type="scientific">Bifidobacterium bombi DSM 19703</name>
    <dbReference type="NCBI Taxonomy" id="1341695"/>
    <lineage>
        <taxon>Bacteria</taxon>
        <taxon>Bacillati</taxon>
        <taxon>Actinomycetota</taxon>
        <taxon>Actinomycetes</taxon>
        <taxon>Bifidobacteriales</taxon>
        <taxon>Bifidobacteriaceae</taxon>
        <taxon>Bifidobacterium</taxon>
    </lineage>
</organism>
<evidence type="ECO:0000256" key="2">
    <source>
        <dbReference type="ARBA" id="ARBA00022777"/>
    </source>
</evidence>